<dbReference type="EMBL" id="JAUJYO010000015">
    <property type="protein sequence ID" value="KAK1296887.1"/>
    <property type="molecule type" value="Genomic_DNA"/>
</dbReference>
<dbReference type="Proteomes" id="UP001180020">
    <property type="component" value="Unassembled WGS sequence"/>
</dbReference>
<keyword evidence="2" id="KW-1185">Reference proteome</keyword>
<reference evidence="1" key="2">
    <citation type="submission" date="2023-06" db="EMBL/GenBank/DDBJ databases">
        <authorList>
            <person name="Ma L."/>
            <person name="Liu K.-W."/>
            <person name="Li Z."/>
            <person name="Hsiao Y.-Y."/>
            <person name="Qi Y."/>
            <person name="Fu T."/>
            <person name="Tang G."/>
            <person name="Zhang D."/>
            <person name="Sun W.-H."/>
            <person name="Liu D.-K."/>
            <person name="Li Y."/>
            <person name="Chen G.-Z."/>
            <person name="Liu X.-D."/>
            <person name="Liao X.-Y."/>
            <person name="Jiang Y.-T."/>
            <person name="Yu X."/>
            <person name="Hao Y."/>
            <person name="Huang J."/>
            <person name="Zhao X.-W."/>
            <person name="Ke S."/>
            <person name="Chen Y.-Y."/>
            <person name="Wu W.-L."/>
            <person name="Hsu J.-L."/>
            <person name="Lin Y.-F."/>
            <person name="Huang M.-D."/>
            <person name="Li C.-Y."/>
            <person name="Huang L."/>
            <person name="Wang Z.-W."/>
            <person name="Zhao X."/>
            <person name="Zhong W.-Y."/>
            <person name="Peng D.-H."/>
            <person name="Ahmad S."/>
            <person name="Lan S."/>
            <person name="Zhang J.-S."/>
            <person name="Tsai W.-C."/>
            <person name="Van De Peer Y."/>
            <person name="Liu Z.-J."/>
        </authorList>
    </citation>
    <scope>NUCLEOTIDE SEQUENCE</scope>
    <source>
        <strain evidence="1">CP</strain>
        <tissue evidence="1">Leaves</tissue>
    </source>
</reference>
<gene>
    <name evidence="1" type="ORF">QJS10_CPB15g00753</name>
</gene>
<evidence type="ECO:0000313" key="1">
    <source>
        <dbReference type="EMBL" id="KAK1296887.1"/>
    </source>
</evidence>
<proteinExistence type="predicted"/>
<protein>
    <submittedName>
        <fullName evidence="1">Uncharacterized protein</fullName>
    </submittedName>
</protein>
<sequence>MGAPPKFSNVSPASVGSCRATNVSLTDYGGVGDSVTLNTKAFQFGGGQSQPVLVNRRGASLRAGREVGHRKLQPYK</sequence>
<name>A0AAV9D9J1_ACOCL</name>
<organism evidence="1 2">
    <name type="scientific">Acorus calamus</name>
    <name type="common">Sweet flag</name>
    <dbReference type="NCBI Taxonomy" id="4465"/>
    <lineage>
        <taxon>Eukaryota</taxon>
        <taxon>Viridiplantae</taxon>
        <taxon>Streptophyta</taxon>
        <taxon>Embryophyta</taxon>
        <taxon>Tracheophyta</taxon>
        <taxon>Spermatophyta</taxon>
        <taxon>Magnoliopsida</taxon>
        <taxon>Liliopsida</taxon>
        <taxon>Acoraceae</taxon>
        <taxon>Acorus</taxon>
    </lineage>
</organism>
<evidence type="ECO:0000313" key="2">
    <source>
        <dbReference type="Proteomes" id="UP001180020"/>
    </source>
</evidence>
<dbReference type="AlphaFoldDB" id="A0AAV9D9J1"/>
<dbReference type="PROSITE" id="PS51257">
    <property type="entry name" value="PROKAR_LIPOPROTEIN"/>
    <property type="match status" value="1"/>
</dbReference>
<accession>A0AAV9D9J1</accession>
<reference evidence="1" key="1">
    <citation type="journal article" date="2023" name="Nat. Commun.">
        <title>Diploid and tetraploid genomes of Acorus and the evolution of monocots.</title>
        <authorList>
            <person name="Ma L."/>
            <person name="Liu K.W."/>
            <person name="Li Z."/>
            <person name="Hsiao Y.Y."/>
            <person name="Qi Y."/>
            <person name="Fu T."/>
            <person name="Tang G.D."/>
            <person name="Zhang D."/>
            <person name="Sun W.H."/>
            <person name="Liu D.K."/>
            <person name="Li Y."/>
            <person name="Chen G.Z."/>
            <person name="Liu X.D."/>
            <person name="Liao X.Y."/>
            <person name="Jiang Y.T."/>
            <person name="Yu X."/>
            <person name="Hao Y."/>
            <person name="Huang J."/>
            <person name="Zhao X.W."/>
            <person name="Ke S."/>
            <person name="Chen Y.Y."/>
            <person name="Wu W.L."/>
            <person name="Hsu J.L."/>
            <person name="Lin Y.F."/>
            <person name="Huang M.D."/>
            <person name="Li C.Y."/>
            <person name="Huang L."/>
            <person name="Wang Z.W."/>
            <person name="Zhao X."/>
            <person name="Zhong W.Y."/>
            <person name="Peng D.H."/>
            <person name="Ahmad S."/>
            <person name="Lan S."/>
            <person name="Zhang J.S."/>
            <person name="Tsai W.C."/>
            <person name="Van de Peer Y."/>
            <person name="Liu Z.J."/>
        </authorList>
    </citation>
    <scope>NUCLEOTIDE SEQUENCE</scope>
    <source>
        <strain evidence="1">CP</strain>
    </source>
</reference>
<comment type="caution">
    <text evidence="1">The sequence shown here is derived from an EMBL/GenBank/DDBJ whole genome shotgun (WGS) entry which is preliminary data.</text>
</comment>